<dbReference type="InterPro" id="IPR036641">
    <property type="entry name" value="HPT_dom_sf"/>
</dbReference>
<comment type="caution">
    <text evidence="18">The sequence shown here is derived from an EMBL/GenBank/DDBJ whole genome shotgun (WGS) entry which is preliminary data.</text>
</comment>
<dbReference type="Pfam" id="PF02895">
    <property type="entry name" value="H-kinase_dim"/>
    <property type="match status" value="1"/>
</dbReference>
<dbReference type="SMART" id="SM01231">
    <property type="entry name" value="H-kinase_dim"/>
    <property type="match status" value="1"/>
</dbReference>
<dbReference type="SMART" id="SM00387">
    <property type="entry name" value="HATPase_c"/>
    <property type="match status" value="1"/>
</dbReference>
<gene>
    <name evidence="18" type="primary">cheA</name>
    <name evidence="18" type="ORF">GEV47_02115</name>
</gene>
<evidence type="ECO:0000256" key="11">
    <source>
        <dbReference type="ARBA" id="ARBA00022840"/>
    </source>
</evidence>
<dbReference type="Pfam" id="PF02518">
    <property type="entry name" value="HATPase_c"/>
    <property type="match status" value="1"/>
</dbReference>
<keyword evidence="8" id="KW-0808">Transferase</keyword>
<dbReference type="InterPro" id="IPR002545">
    <property type="entry name" value="CheW-lke_dom"/>
</dbReference>
<dbReference type="Proteomes" id="UP000451565">
    <property type="component" value="Unassembled WGS sequence"/>
</dbReference>
<dbReference type="InterPro" id="IPR051315">
    <property type="entry name" value="Bact_Chemotaxis_CheA"/>
</dbReference>
<organism evidence="18 19">
    <name type="scientific">Glaciimonas soli</name>
    <dbReference type="NCBI Taxonomy" id="2590999"/>
    <lineage>
        <taxon>Bacteria</taxon>
        <taxon>Pseudomonadati</taxon>
        <taxon>Pseudomonadota</taxon>
        <taxon>Betaproteobacteria</taxon>
        <taxon>Burkholderiales</taxon>
        <taxon>Oxalobacteraceae</taxon>
        <taxon>Glaciimonas</taxon>
    </lineage>
</organism>
<protein>
    <recommendedName>
        <fullName evidence="4">Chemotaxis protein CheA</fullName>
        <ecNumber evidence="3">2.7.13.3</ecNumber>
    </recommendedName>
</protein>
<name>A0A843YQ20_9BURK</name>
<dbReference type="InterPro" id="IPR004358">
    <property type="entry name" value="Sig_transdc_His_kin-like_C"/>
</dbReference>
<dbReference type="Pfam" id="PF01627">
    <property type="entry name" value="Hpt"/>
    <property type="match status" value="1"/>
</dbReference>
<dbReference type="InterPro" id="IPR004105">
    <property type="entry name" value="CheA-like_dim"/>
</dbReference>
<evidence type="ECO:0000313" key="19">
    <source>
        <dbReference type="Proteomes" id="UP000451565"/>
    </source>
</evidence>
<feature type="domain" description="CheW-like" evidence="16">
    <location>
        <begin position="528"/>
        <end position="663"/>
    </location>
</feature>
<comment type="catalytic activity">
    <reaction evidence="1">
        <text>ATP + protein L-histidine = ADP + protein N-phospho-L-histidine.</text>
        <dbReference type="EC" id="2.7.13.3"/>
    </reaction>
</comment>
<dbReference type="GO" id="GO:0006935">
    <property type="term" value="P:chemotaxis"/>
    <property type="evidence" value="ECO:0007669"/>
    <property type="project" value="UniProtKB-KW"/>
</dbReference>
<evidence type="ECO:0000256" key="7">
    <source>
        <dbReference type="ARBA" id="ARBA00022553"/>
    </source>
</evidence>
<dbReference type="PROSITE" id="PS50894">
    <property type="entry name" value="HPT"/>
    <property type="match status" value="1"/>
</dbReference>
<dbReference type="Gene3D" id="1.20.120.160">
    <property type="entry name" value="HPT domain"/>
    <property type="match status" value="1"/>
</dbReference>
<evidence type="ECO:0000256" key="8">
    <source>
        <dbReference type="ARBA" id="ARBA00022679"/>
    </source>
</evidence>
<evidence type="ECO:0000256" key="6">
    <source>
        <dbReference type="ARBA" id="ARBA00022500"/>
    </source>
</evidence>
<dbReference type="SMART" id="SM00260">
    <property type="entry name" value="CheW"/>
    <property type="match status" value="1"/>
</dbReference>
<dbReference type="SUPFAM" id="SSF47384">
    <property type="entry name" value="Homodimeric domain of signal transducing histidine kinase"/>
    <property type="match status" value="1"/>
</dbReference>
<dbReference type="SMART" id="SM00073">
    <property type="entry name" value="HPT"/>
    <property type="match status" value="1"/>
</dbReference>
<comment type="subcellular location">
    <subcellularLocation>
        <location evidence="2">Cytoplasm</location>
    </subcellularLocation>
</comment>
<keyword evidence="10" id="KW-0418">Kinase</keyword>
<evidence type="ECO:0000256" key="10">
    <source>
        <dbReference type="ARBA" id="ARBA00022777"/>
    </source>
</evidence>
<comment type="function">
    <text evidence="13">Involved in the transmission of sensory signals from the chemoreceptors to the flagellar motors. CheA is autophosphorylated; it can transfer its phosphate group to either CheB or CheY.</text>
</comment>
<dbReference type="InterPro" id="IPR008207">
    <property type="entry name" value="Sig_transdc_His_kin_Hpt_dom"/>
</dbReference>
<dbReference type="CDD" id="cd00088">
    <property type="entry name" value="HPT"/>
    <property type="match status" value="1"/>
</dbReference>
<dbReference type="PROSITE" id="PS50851">
    <property type="entry name" value="CHEW"/>
    <property type="match status" value="1"/>
</dbReference>
<keyword evidence="12" id="KW-0902">Two-component regulatory system</keyword>
<dbReference type="RefSeq" id="WP_153233052.1">
    <property type="nucleotide sequence ID" value="NZ_WINI01000001.1"/>
</dbReference>
<dbReference type="InterPro" id="IPR036061">
    <property type="entry name" value="CheW-like_dom_sf"/>
</dbReference>
<dbReference type="SUPFAM" id="SSF55052">
    <property type="entry name" value="CheY-binding domain of CheA"/>
    <property type="match status" value="1"/>
</dbReference>
<dbReference type="InterPro" id="IPR036890">
    <property type="entry name" value="HATPase_C_sf"/>
</dbReference>
<dbReference type="Pfam" id="PF09078">
    <property type="entry name" value="CheY-binding"/>
    <property type="match status" value="1"/>
</dbReference>
<dbReference type="InterPro" id="IPR035891">
    <property type="entry name" value="CheY-binding_CheA"/>
</dbReference>
<dbReference type="OrthoDB" id="9146932at2"/>
<feature type="domain" description="Histidine kinase" evidence="15">
    <location>
        <begin position="251"/>
        <end position="526"/>
    </location>
</feature>
<keyword evidence="19" id="KW-1185">Reference proteome</keyword>
<feature type="modified residue" description="Phosphohistidine" evidence="14">
    <location>
        <position position="46"/>
    </location>
</feature>
<dbReference type="AlphaFoldDB" id="A0A843YQ20"/>
<dbReference type="CDD" id="cd16916">
    <property type="entry name" value="HATPase_CheA-like"/>
    <property type="match status" value="1"/>
</dbReference>
<dbReference type="GO" id="GO:0005737">
    <property type="term" value="C:cytoplasm"/>
    <property type="evidence" value="ECO:0007669"/>
    <property type="project" value="UniProtKB-SubCell"/>
</dbReference>
<dbReference type="Gene3D" id="3.30.565.10">
    <property type="entry name" value="Histidine kinase-like ATPase, C-terminal domain"/>
    <property type="match status" value="1"/>
</dbReference>
<dbReference type="GO" id="GO:0005524">
    <property type="term" value="F:ATP binding"/>
    <property type="evidence" value="ECO:0007669"/>
    <property type="project" value="UniProtKB-KW"/>
</dbReference>
<dbReference type="GO" id="GO:0000155">
    <property type="term" value="F:phosphorelay sensor kinase activity"/>
    <property type="evidence" value="ECO:0007669"/>
    <property type="project" value="InterPro"/>
</dbReference>
<dbReference type="Pfam" id="PF01584">
    <property type="entry name" value="CheW"/>
    <property type="match status" value="1"/>
</dbReference>
<dbReference type="PANTHER" id="PTHR43395:SF10">
    <property type="entry name" value="CHEMOTAXIS PROTEIN CHEA"/>
    <property type="match status" value="1"/>
</dbReference>
<dbReference type="InterPro" id="IPR003594">
    <property type="entry name" value="HATPase_dom"/>
</dbReference>
<keyword evidence="6" id="KW-0145">Chemotaxis</keyword>
<evidence type="ECO:0000256" key="4">
    <source>
        <dbReference type="ARBA" id="ARBA00021495"/>
    </source>
</evidence>
<evidence type="ECO:0000256" key="9">
    <source>
        <dbReference type="ARBA" id="ARBA00022741"/>
    </source>
</evidence>
<keyword evidence="5" id="KW-0963">Cytoplasm</keyword>
<dbReference type="InterPro" id="IPR005467">
    <property type="entry name" value="His_kinase_dom"/>
</dbReference>
<dbReference type="FunFam" id="2.30.30.40:FF:000048">
    <property type="entry name" value="Chemotaxis protein CheA, putative"/>
    <property type="match status" value="1"/>
</dbReference>
<keyword evidence="7 14" id="KW-0597">Phosphoprotein</keyword>
<keyword evidence="9" id="KW-0547">Nucleotide-binding</keyword>
<dbReference type="Gene3D" id="2.30.30.40">
    <property type="entry name" value="SH3 Domains"/>
    <property type="match status" value="1"/>
</dbReference>
<feature type="domain" description="HPt" evidence="17">
    <location>
        <begin position="1"/>
        <end position="103"/>
    </location>
</feature>
<dbReference type="PROSITE" id="PS50109">
    <property type="entry name" value="HIS_KIN"/>
    <property type="match status" value="1"/>
</dbReference>
<dbReference type="NCBIfam" id="NF007835">
    <property type="entry name" value="PRK10547.1"/>
    <property type="match status" value="1"/>
</dbReference>
<dbReference type="CDD" id="cd00731">
    <property type="entry name" value="CheA_reg"/>
    <property type="match status" value="1"/>
</dbReference>
<dbReference type="SUPFAM" id="SSF55874">
    <property type="entry name" value="ATPase domain of HSP90 chaperone/DNA topoisomerase II/histidine kinase"/>
    <property type="match status" value="1"/>
</dbReference>
<evidence type="ECO:0000256" key="3">
    <source>
        <dbReference type="ARBA" id="ARBA00012438"/>
    </source>
</evidence>
<evidence type="ECO:0000256" key="1">
    <source>
        <dbReference type="ARBA" id="ARBA00000085"/>
    </source>
</evidence>
<dbReference type="InterPro" id="IPR037006">
    <property type="entry name" value="CheA-like_homodim_sf"/>
</dbReference>
<dbReference type="InterPro" id="IPR015162">
    <property type="entry name" value="CheY-binding"/>
</dbReference>
<accession>A0A843YQ20</accession>
<evidence type="ECO:0000259" key="15">
    <source>
        <dbReference type="PROSITE" id="PS50109"/>
    </source>
</evidence>
<evidence type="ECO:0000313" key="18">
    <source>
        <dbReference type="EMBL" id="MQQ99480.1"/>
    </source>
</evidence>
<proteinExistence type="predicted"/>
<dbReference type="PANTHER" id="PTHR43395">
    <property type="entry name" value="SENSOR HISTIDINE KINASE CHEA"/>
    <property type="match status" value="1"/>
</dbReference>
<sequence>MDITEFYQAFFEEAEELLAEMEQLLLVLDVDSPDGEQLNAIFRAAHSIKGGAATFGFTALTDTTHLLENLLDSARHQQIKLHKEMINVFLKTKDALQEQMHAYRAGKEPEPEMVEHICAVLKQLAQESAAGISAPVSTPVVPEPVIKNTIAAAAATTGKRLAIRFSRVSASDSKLLSEEMANLGEVVSQAQDGDTLTISLQTSCDADDIIAVSCFIIEIDQIAIEQESAAQSTTEPEMPALPAVPEKTVVTASKEISTPIKAAGKNADGDVKAKESNSIRVDVEKVDQVINLVGELVITQSMLAQTASTLDPVLHERLLSGMALLQRNTRDLQESVMSIRMMPMDYVFSRFPRLVRDLAAKLGKEVQLVTVGKNTELDKSLIESIIDPLTHLVRNSLDHGIEKTEQRIAAGKNPVGTITLSAQHQGGSIAIEVSDDGGGLNREKILEKAIQQGLPIGDPALIPDDEVWQMIFAPGFSTAEKITDVSGRGVGMDVVKRNIQMMSGQVKISSRLGQGSTIKIMLPLTLAILDGMSVKVGNEVYILPLDYVIESLQPSKEDIHSVTNNEKVIHVRGDYLPLIALHQVFNVSEANRDITQGIVVIVQAEGKLLALQVDQLIGQHQVVVKNLETNYRKVPGISAATILGDGGIALIVDVGQLPLMRRQMLERAVTQEEIVDAA</sequence>
<evidence type="ECO:0000256" key="14">
    <source>
        <dbReference type="PROSITE-ProRule" id="PRU00110"/>
    </source>
</evidence>
<dbReference type="PRINTS" id="PR00344">
    <property type="entry name" value="BCTRLSENSOR"/>
</dbReference>
<dbReference type="Gene3D" id="1.10.287.560">
    <property type="entry name" value="Histidine kinase CheA-like, homodimeric domain"/>
    <property type="match status" value="1"/>
</dbReference>
<keyword evidence="11" id="KW-0067">ATP-binding</keyword>
<dbReference type="EMBL" id="WINI01000001">
    <property type="protein sequence ID" value="MQQ99480.1"/>
    <property type="molecule type" value="Genomic_DNA"/>
</dbReference>
<evidence type="ECO:0000259" key="16">
    <source>
        <dbReference type="PROSITE" id="PS50851"/>
    </source>
</evidence>
<dbReference type="FunFam" id="3.30.565.10:FF:000016">
    <property type="entry name" value="Chemotaxis protein CheA, putative"/>
    <property type="match status" value="1"/>
</dbReference>
<dbReference type="EC" id="2.7.13.3" evidence="3"/>
<evidence type="ECO:0000256" key="12">
    <source>
        <dbReference type="ARBA" id="ARBA00023012"/>
    </source>
</evidence>
<evidence type="ECO:0000256" key="2">
    <source>
        <dbReference type="ARBA" id="ARBA00004496"/>
    </source>
</evidence>
<dbReference type="SUPFAM" id="SSF47226">
    <property type="entry name" value="Histidine-containing phosphotransfer domain, HPT domain"/>
    <property type="match status" value="1"/>
</dbReference>
<reference evidence="18 19" key="1">
    <citation type="submission" date="2019-10" db="EMBL/GenBank/DDBJ databases">
        <title>Glaciimonas soli sp. nov., a psychrophilic bacterium isolated from the forest soil of a high elevation mountain in Taiwan.</title>
        <authorList>
            <person name="Wang L.-T."/>
            <person name="Shieh W.Y."/>
        </authorList>
    </citation>
    <scope>NUCLEOTIDE SEQUENCE [LARGE SCALE GENOMIC DNA]</scope>
    <source>
        <strain evidence="18 19">GS1</strain>
    </source>
</reference>
<dbReference type="Gene3D" id="3.30.70.400">
    <property type="entry name" value="CheY-binding domain of CheA"/>
    <property type="match status" value="1"/>
</dbReference>
<dbReference type="InterPro" id="IPR036097">
    <property type="entry name" value="HisK_dim/P_sf"/>
</dbReference>
<evidence type="ECO:0000256" key="5">
    <source>
        <dbReference type="ARBA" id="ARBA00022490"/>
    </source>
</evidence>
<dbReference type="SUPFAM" id="SSF50341">
    <property type="entry name" value="CheW-like"/>
    <property type="match status" value="1"/>
</dbReference>
<evidence type="ECO:0000259" key="17">
    <source>
        <dbReference type="PROSITE" id="PS50894"/>
    </source>
</evidence>
<evidence type="ECO:0000256" key="13">
    <source>
        <dbReference type="ARBA" id="ARBA00035100"/>
    </source>
</evidence>